<dbReference type="GO" id="GO:0016614">
    <property type="term" value="F:oxidoreductase activity, acting on CH-OH group of donors"/>
    <property type="evidence" value="ECO:0007669"/>
    <property type="project" value="UniProtKB-ARBA"/>
</dbReference>
<evidence type="ECO:0000256" key="3">
    <source>
        <dbReference type="ARBA" id="ARBA00067437"/>
    </source>
</evidence>
<evidence type="ECO:0000256" key="1">
    <source>
        <dbReference type="ARBA" id="ARBA00006484"/>
    </source>
</evidence>
<dbReference type="SUPFAM" id="SSF51735">
    <property type="entry name" value="NAD(P)-binding Rossmann-fold domains"/>
    <property type="match status" value="1"/>
</dbReference>
<dbReference type="PRINTS" id="PR00081">
    <property type="entry name" value="GDHRDH"/>
</dbReference>
<evidence type="ECO:0000313" key="6">
    <source>
        <dbReference type="Proteomes" id="UP000243719"/>
    </source>
</evidence>
<keyword evidence="2" id="KW-0560">Oxidoreductase</keyword>
<sequence>MDQDDISPSRRRLVTGATIGLAAGLAAPALAQRSAGAAGPANATTGATERGVGTAGGSAAAANATSGVQPMRDVRDLYPKPPFPHQSQPWPGLAGRMTPRPDHGEDSYRGSGRLAGRKALISGGDSGIGRAAAIAYAREGADVAIGYLPAEEADAREVLELIRAAGRKAVALPGDIRDRAFCKQIVAQAARELNGLDILVNNAARQRTHDSILEISDEDFDWTIRTNLYAMFWITREAVPLMPPGATIINTASVNAYNPSANLLDYSATKGAIVAFTKSLAKQMVARGIRVNAVAPGPFWTPLQVSGGQTQEKLEQFGGDTPLGRPGQLAELAPYYVMLASTESSYVTGQVLGATGGGGQP</sequence>
<dbReference type="InterPro" id="IPR006311">
    <property type="entry name" value="TAT_signal"/>
</dbReference>
<dbReference type="OrthoDB" id="9809287at2"/>
<dbReference type="PANTHER" id="PTHR48107">
    <property type="entry name" value="NADPH-DEPENDENT ALDEHYDE REDUCTASE-LIKE PROTEIN, CHLOROPLASTIC-RELATED"/>
    <property type="match status" value="1"/>
</dbReference>
<reference evidence="6" key="1">
    <citation type="submission" date="2016-09" db="EMBL/GenBank/DDBJ databases">
        <authorList>
            <person name="Varghese N."/>
            <person name="Submissions S."/>
        </authorList>
    </citation>
    <scope>NUCLEOTIDE SEQUENCE [LARGE SCALE GENOMIC DNA]</scope>
    <source>
        <strain evidence="6">JS23</strain>
    </source>
</reference>
<dbReference type="PROSITE" id="PS00061">
    <property type="entry name" value="ADH_SHORT"/>
    <property type="match status" value="1"/>
</dbReference>
<feature type="compositionally biased region" description="Basic and acidic residues" evidence="4">
    <location>
        <begin position="99"/>
        <end position="108"/>
    </location>
</feature>
<gene>
    <name evidence="5" type="ORF">SAMN05216551_101120</name>
</gene>
<feature type="region of interest" description="Disordered" evidence="4">
    <location>
        <begin position="37"/>
        <end position="111"/>
    </location>
</feature>
<name>A0A1H2PJU7_9BURK</name>
<dbReference type="Pfam" id="PF13561">
    <property type="entry name" value="adh_short_C2"/>
    <property type="match status" value="1"/>
</dbReference>
<organism evidence="5 6">
    <name type="scientific">Chitinasiproducens palmae</name>
    <dbReference type="NCBI Taxonomy" id="1770053"/>
    <lineage>
        <taxon>Bacteria</taxon>
        <taxon>Pseudomonadati</taxon>
        <taxon>Pseudomonadota</taxon>
        <taxon>Betaproteobacteria</taxon>
        <taxon>Burkholderiales</taxon>
        <taxon>Burkholderiaceae</taxon>
        <taxon>Chitinasiproducens</taxon>
    </lineage>
</organism>
<keyword evidence="6" id="KW-1185">Reference proteome</keyword>
<proteinExistence type="inferred from homology"/>
<dbReference type="STRING" id="1770053.SAMN05216551_101120"/>
<dbReference type="PROSITE" id="PS51318">
    <property type="entry name" value="TAT"/>
    <property type="match status" value="1"/>
</dbReference>
<dbReference type="FunFam" id="3.40.50.720:FF:000097">
    <property type="entry name" value="SDR family oxidoreductase"/>
    <property type="match status" value="1"/>
</dbReference>
<protein>
    <recommendedName>
        <fullName evidence="3">Uncharacterized oxidoreductase YghA</fullName>
    </recommendedName>
</protein>
<feature type="compositionally biased region" description="Low complexity" evidence="4">
    <location>
        <begin position="37"/>
        <end position="68"/>
    </location>
</feature>
<evidence type="ECO:0000256" key="2">
    <source>
        <dbReference type="ARBA" id="ARBA00023002"/>
    </source>
</evidence>
<dbReference type="InterPro" id="IPR020904">
    <property type="entry name" value="Sc_DH/Rdtase_CS"/>
</dbReference>
<evidence type="ECO:0000256" key="4">
    <source>
        <dbReference type="SAM" id="MobiDB-lite"/>
    </source>
</evidence>
<dbReference type="AlphaFoldDB" id="A0A1H2PJU7"/>
<dbReference type="Gene3D" id="3.40.50.720">
    <property type="entry name" value="NAD(P)-binding Rossmann-like Domain"/>
    <property type="match status" value="1"/>
</dbReference>
<dbReference type="PRINTS" id="PR00080">
    <property type="entry name" value="SDRFAMILY"/>
</dbReference>
<dbReference type="InterPro" id="IPR036291">
    <property type="entry name" value="NAD(P)-bd_dom_sf"/>
</dbReference>
<accession>A0A1H2PJU7</accession>
<dbReference type="RefSeq" id="WP_091903545.1">
    <property type="nucleotide sequence ID" value="NZ_FNLO01000001.1"/>
</dbReference>
<comment type="similarity">
    <text evidence="1">Belongs to the short-chain dehydrogenases/reductases (SDR) family.</text>
</comment>
<dbReference type="InterPro" id="IPR002347">
    <property type="entry name" value="SDR_fam"/>
</dbReference>
<dbReference type="EMBL" id="FNLO01000001">
    <property type="protein sequence ID" value="SDV46148.1"/>
    <property type="molecule type" value="Genomic_DNA"/>
</dbReference>
<dbReference type="PANTHER" id="PTHR48107:SF16">
    <property type="entry name" value="NADPH-DEPENDENT ALDEHYDE REDUCTASE 1, CHLOROPLASTIC"/>
    <property type="match status" value="1"/>
</dbReference>
<dbReference type="Proteomes" id="UP000243719">
    <property type="component" value="Unassembled WGS sequence"/>
</dbReference>
<evidence type="ECO:0000313" key="5">
    <source>
        <dbReference type="EMBL" id="SDV46148.1"/>
    </source>
</evidence>